<keyword evidence="2" id="KW-1185">Reference proteome</keyword>
<proteinExistence type="predicted"/>
<dbReference type="EMBL" id="JAUHLI010000030">
    <property type="protein sequence ID" value="MEE2003318.1"/>
    <property type="molecule type" value="Genomic_DNA"/>
</dbReference>
<dbReference type="RefSeq" id="WP_330130342.1">
    <property type="nucleotide sequence ID" value="NZ_JAUHLI010000030.1"/>
</dbReference>
<evidence type="ECO:0000313" key="1">
    <source>
        <dbReference type="EMBL" id="MEE2003318.1"/>
    </source>
</evidence>
<name>A0ABU7JAL8_9GAMM</name>
<comment type="caution">
    <text evidence="1">The sequence shown here is derived from an EMBL/GenBank/DDBJ whole genome shotgun (WGS) entry which is preliminary data.</text>
</comment>
<organism evidence="1 2">
    <name type="scientific">Alkalimonas cellulosilytica</name>
    <dbReference type="NCBI Taxonomy" id="3058395"/>
    <lineage>
        <taxon>Bacteria</taxon>
        <taxon>Pseudomonadati</taxon>
        <taxon>Pseudomonadota</taxon>
        <taxon>Gammaproteobacteria</taxon>
        <taxon>Alkalimonas</taxon>
    </lineage>
</organism>
<sequence>MRSPKTVKALEELGRVRLSDSFFMRDFLHSEISQIEGIPNIPDFPDVAIEAGKNLCQKVLEPIQSQFGRVSIRSAYRSPAVNAKGAENGNQYNCARNEANYAGHIWDYRDEDGFMGATACIVVNRFIPYFEETGHWQALAWWIHDHIPEYSSMNFFPTLAAFNLSWHEQPKKVIKSHIPGSKGILTKPGMDNFSGDHSSEYLRLIKFVR</sequence>
<accession>A0ABU7JAL8</accession>
<dbReference type="InterPro" id="IPR009045">
    <property type="entry name" value="Zn_M74/Hedgehog-like"/>
</dbReference>
<reference evidence="1 2" key="1">
    <citation type="submission" date="2023-07" db="EMBL/GenBank/DDBJ databases">
        <title>Alkalimonas sp., MEB108 novel, alkaliphilic bacterium isolated from Lonar Lake, India.</title>
        <authorList>
            <person name="Joshi A."/>
            <person name="Thite S."/>
        </authorList>
    </citation>
    <scope>NUCLEOTIDE SEQUENCE [LARGE SCALE GENOMIC DNA]</scope>
    <source>
        <strain evidence="1 2">MEB108</strain>
    </source>
</reference>
<dbReference type="Proteomes" id="UP001336314">
    <property type="component" value="Unassembled WGS sequence"/>
</dbReference>
<gene>
    <name evidence="1" type="ORF">QWY20_17845</name>
</gene>
<protein>
    <submittedName>
        <fullName evidence="1">Peptidase M15</fullName>
    </submittedName>
</protein>
<dbReference type="SUPFAM" id="SSF55166">
    <property type="entry name" value="Hedgehog/DD-peptidase"/>
    <property type="match status" value="1"/>
</dbReference>
<evidence type="ECO:0000313" key="2">
    <source>
        <dbReference type="Proteomes" id="UP001336314"/>
    </source>
</evidence>